<dbReference type="PANTHER" id="PTHR35218">
    <property type="entry name" value="RNASE H DOMAIN-CONTAINING PROTEIN"/>
    <property type="match status" value="1"/>
</dbReference>
<reference evidence="2 3" key="2">
    <citation type="journal article" date="2017" name="Genome Biol.">
        <title>New reference genome sequences of hot pepper reveal the massive evolution of plant disease-resistance genes by retroduplication.</title>
        <authorList>
            <person name="Kim S."/>
            <person name="Park J."/>
            <person name="Yeom S.I."/>
            <person name="Kim Y.M."/>
            <person name="Seo E."/>
            <person name="Kim K.T."/>
            <person name="Kim M.S."/>
            <person name="Lee J.M."/>
            <person name="Cheong K."/>
            <person name="Shin H.S."/>
            <person name="Kim S.B."/>
            <person name="Han K."/>
            <person name="Lee J."/>
            <person name="Park M."/>
            <person name="Lee H.A."/>
            <person name="Lee H.Y."/>
            <person name="Lee Y."/>
            <person name="Oh S."/>
            <person name="Lee J.H."/>
            <person name="Choi E."/>
            <person name="Choi E."/>
            <person name="Lee S.E."/>
            <person name="Jeon J."/>
            <person name="Kim H."/>
            <person name="Choi G."/>
            <person name="Song H."/>
            <person name="Lee J."/>
            <person name="Lee S.C."/>
            <person name="Kwon J.K."/>
            <person name="Lee H.Y."/>
            <person name="Koo N."/>
            <person name="Hong Y."/>
            <person name="Kim R.W."/>
            <person name="Kang W.H."/>
            <person name="Huh J.H."/>
            <person name="Kang B.C."/>
            <person name="Yang T.J."/>
            <person name="Lee Y.H."/>
            <person name="Bennetzen J.L."/>
            <person name="Choi D."/>
        </authorList>
    </citation>
    <scope>NUCLEOTIDE SEQUENCE [LARGE SCALE GENOMIC DNA]</scope>
    <source>
        <strain evidence="3">cv. CM334</strain>
    </source>
</reference>
<protein>
    <submittedName>
        <fullName evidence="2">Uncharacterized protein</fullName>
    </submittedName>
</protein>
<dbReference type="Proteomes" id="UP000222542">
    <property type="component" value="Unassembled WGS sequence"/>
</dbReference>
<evidence type="ECO:0000256" key="1">
    <source>
        <dbReference type="SAM" id="MobiDB-lite"/>
    </source>
</evidence>
<feature type="region of interest" description="Disordered" evidence="1">
    <location>
        <begin position="87"/>
        <end position="112"/>
    </location>
</feature>
<reference evidence="2 3" key="1">
    <citation type="journal article" date="2014" name="Nat. Genet.">
        <title>Genome sequence of the hot pepper provides insights into the evolution of pungency in Capsicum species.</title>
        <authorList>
            <person name="Kim S."/>
            <person name="Park M."/>
            <person name="Yeom S.I."/>
            <person name="Kim Y.M."/>
            <person name="Lee J.M."/>
            <person name="Lee H.A."/>
            <person name="Seo E."/>
            <person name="Choi J."/>
            <person name="Cheong K."/>
            <person name="Kim K.T."/>
            <person name="Jung K."/>
            <person name="Lee G.W."/>
            <person name="Oh S.K."/>
            <person name="Bae C."/>
            <person name="Kim S.B."/>
            <person name="Lee H.Y."/>
            <person name="Kim S.Y."/>
            <person name="Kim M.S."/>
            <person name="Kang B.C."/>
            <person name="Jo Y.D."/>
            <person name="Yang H.B."/>
            <person name="Jeong H.J."/>
            <person name="Kang W.H."/>
            <person name="Kwon J.K."/>
            <person name="Shin C."/>
            <person name="Lim J.Y."/>
            <person name="Park J.H."/>
            <person name="Huh J.H."/>
            <person name="Kim J.S."/>
            <person name="Kim B.D."/>
            <person name="Cohen O."/>
            <person name="Paran I."/>
            <person name="Suh M.C."/>
            <person name="Lee S.B."/>
            <person name="Kim Y.K."/>
            <person name="Shin Y."/>
            <person name="Noh S.J."/>
            <person name="Park J."/>
            <person name="Seo Y.S."/>
            <person name="Kwon S.Y."/>
            <person name="Kim H.A."/>
            <person name="Park J.M."/>
            <person name="Kim H.J."/>
            <person name="Choi S.B."/>
            <person name="Bosland P.W."/>
            <person name="Reeves G."/>
            <person name="Jo S.H."/>
            <person name="Lee B.W."/>
            <person name="Cho H.T."/>
            <person name="Choi H.S."/>
            <person name="Lee M.S."/>
            <person name="Yu Y."/>
            <person name="Do Choi Y."/>
            <person name="Park B.S."/>
            <person name="van Deynze A."/>
            <person name="Ashrafi H."/>
            <person name="Hill T."/>
            <person name="Kim W.T."/>
            <person name="Pai H.S."/>
            <person name="Ahn H.K."/>
            <person name="Yeam I."/>
            <person name="Giovannoni J.J."/>
            <person name="Rose J.K."/>
            <person name="Sorensen I."/>
            <person name="Lee S.J."/>
            <person name="Kim R.W."/>
            <person name="Choi I.Y."/>
            <person name="Choi B.S."/>
            <person name="Lim J.S."/>
            <person name="Lee Y.H."/>
            <person name="Choi D."/>
        </authorList>
    </citation>
    <scope>NUCLEOTIDE SEQUENCE [LARGE SCALE GENOMIC DNA]</scope>
    <source>
        <strain evidence="3">cv. CM334</strain>
    </source>
</reference>
<comment type="caution">
    <text evidence="2">The sequence shown here is derived from an EMBL/GenBank/DDBJ whole genome shotgun (WGS) entry which is preliminary data.</text>
</comment>
<feature type="compositionally biased region" description="Polar residues" evidence="1">
    <location>
        <begin position="376"/>
        <end position="390"/>
    </location>
</feature>
<organism evidence="2 3">
    <name type="scientific">Capsicum annuum</name>
    <name type="common">Capsicum pepper</name>
    <dbReference type="NCBI Taxonomy" id="4072"/>
    <lineage>
        <taxon>Eukaryota</taxon>
        <taxon>Viridiplantae</taxon>
        <taxon>Streptophyta</taxon>
        <taxon>Embryophyta</taxon>
        <taxon>Tracheophyta</taxon>
        <taxon>Spermatophyta</taxon>
        <taxon>Magnoliopsida</taxon>
        <taxon>eudicotyledons</taxon>
        <taxon>Gunneridae</taxon>
        <taxon>Pentapetalae</taxon>
        <taxon>asterids</taxon>
        <taxon>lamiids</taxon>
        <taxon>Solanales</taxon>
        <taxon>Solanaceae</taxon>
        <taxon>Solanoideae</taxon>
        <taxon>Capsiceae</taxon>
        <taxon>Capsicum</taxon>
    </lineage>
</organism>
<gene>
    <name evidence="2" type="ORF">T459_16972</name>
</gene>
<feature type="compositionally biased region" description="Low complexity" evidence="1">
    <location>
        <begin position="363"/>
        <end position="375"/>
    </location>
</feature>
<dbReference type="EMBL" id="AYRZ02000006">
    <property type="protein sequence ID" value="PHT78920.1"/>
    <property type="molecule type" value="Genomic_DNA"/>
</dbReference>
<dbReference type="AlphaFoldDB" id="A0A2G2ZA88"/>
<name>A0A2G2ZA88_CAPAN</name>
<dbReference type="PANTHER" id="PTHR35218:SF7">
    <property type="entry name" value="ENDONUCLEASE_EXONUCLEASE_PHOSPHATASE"/>
    <property type="match status" value="1"/>
</dbReference>
<feature type="region of interest" description="Disordered" evidence="1">
    <location>
        <begin position="1"/>
        <end position="45"/>
    </location>
</feature>
<sequence length="461" mass="51136">MTKPTTINSDSSEPNTILGRAVGNAEMTRQSPHQTSTPPPTPKVAAQDEWHTLKFDRCRRSTINRHQQSHLTPSYINSHPPVFASRVGSDETVVPPGKRVKPPHPHSCAGHASLSTTLPDQLQQNTTSAFEINSHLNSMDLDIPPYWVQTHAQPTLRLLLHREVHSARDDSLAIVPTPPANGMSSTTSHNSLAIATTTYNHARTIVDERPVYTTQSLANNTNPQSWLEMSLQNYSLLFMMTIDNEKVVVYIHNPLDIAQIMTGRMRTTMVLYDQYQTTLAPVHVQMGPLPIPITFPPHWMDPYVPMPSPMSNSLADLSFYPPYLSLIPWIHSEWNLYYPPPTPLPSLLLIPNSPVSGDHPKSKTLSSFSNPSLSSGPITSYTSGNISSHGTNERDADNSNLAGRMPHLRAQRGIQKKLFLNAPPELKECCIDLHPTSNPHDGKFVVLITPMLCQTPVTRGP</sequence>
<feature type="compositionally biased region" description="Polar residues" evidence="1">
    <location>
        <begin position="1"/>
        <end position="15"/>
    </location>
</feature>
<feature type="region of interest" description="Disordered" evidence="1">
    <location>
        <begin position="359"/>
        <end position="401"/>
    </location>
</feature>
<keyword evidence="3" id="KW-1185">Reference proteome</keyword>
<dbReference type="Gramene" id="PHT78920">
    <property type="protein sequence ID" value="PHT78920"/>
    <property type="gene ID" value="T459_16972"/>
</dbReference>
<evidence type="ECO:0000313" key="3">
    <source>
        <dbReference type="Proteomes" id="UP000222542"/>
    </source>
</evidence>
<evidence type="ECO:0000313" key="2">
    <source>
        <dbReference type="EMBL" id="PHT78920.1"/>
    </source>
</evidence>
<proteinExistence type="predicted"/>
<accession>A0A2G2ZA88</accession>